<evidence type="ECO:0000313" key="3">
    <source>
        <dbReference type="Proteomes" id="UP000078555"/>
    </source>
</evidence>
<gene>
    <name evidence="2" type="ORF">POVWA1_081120</name>
</gene>
<sequence>MNMFHIFRRGTAPGRPRRSPSRRPGRSGSRGGPRLRMNRIVMSSGLPRGPGGTWYWSSCWARVSTSGRLLPREVLGLDLAGHPPVAEGEARPDGAVLALAVEVPAGAAALAPHALADLLLQGVVELALGLRGRLDGLRAALVHLVEHREDPLRLLLDHEHDRVVAEGRVGAEQEEEVREVGDRDAQVGLTIKKINPYRYFYEKNIHDIKEMLPQ</sequence>
<keyword evidence="3" id="KW-1185">Reference proteome</keyword>
<feature type="region of interest" description="Disordered" evidence="1">
    <location>
        <begin position="1"/>
        <end position="36"/>
    </location>
</feature>
<evidence type="ECO:0000313" key="2">
    <source>
        <dbReference type="EMBL" id="SBT57315.1"/>
    </source>
</evidence>
<feature type="compositionally biased region" description="Basic residues" evidence="1">
    <location>
        <begin position="15"/>
        <end position="25"/>
    </location>
</feature>
<protein>
    <submittedName>
        <fullName evidence="2">Uncharacterized protein</fullName>
    </submittedName>
</protein>
<accession>A0A1A9AMA0</accession>
<reference evidence="3" key="1">
    <citation type="submission" date="2016-05" db="EMBL/GenBank/DDBJ databases">
        <authorList>
            <person name="Naeem Raeece"/>
        </authorList>
    </citation>
    <scope>NUCLEOTIDE SEQUENCE [LARGE SCALE GENOMIC DNA]</scope>
</reference>
<evidence type="ECO:0000256" key="1">
    <source>
        <dbReference type="SAM" id="MobiDB-lite"/>
    </source>
</evidence>
<dbReference type="Proteomes" id="UP000078555">
    <property type="component" value="Unassembled WGS sequence"/>
</dbReference>
<dbReference type="EMBL" id="FLRD01001430">
    <property type="protein sequence ID" value="SBT57315.1"/>
    <property type="molecule type" value="Genomic_DNA"/>
</dbReference>
<proteinExistence type="predicted"/>
<organism evidence="2 3">
    <name type="scientific">Plasmodium ovale wallikeri</name>
    <dbReference type="NCBI Taxonomy" id="864142"/>
    <lineage>
        <taxon>Eukaryota</taxon>
        <taxon>Sar</taxon>
        <taxon>Alveolata</taxon>
        <taxon>Apicomplexa</taxon>
        <taxon>Aconoidasida</taxon>
        <taxon>Haemosporida</taxon>
        <taxon>Plasmodiidae</taxon>
        <taxon>Plasmodium</taxon>
        <taxon>Plasmodium (Plasmodium)</taxon>
    </lineage>
</organism>
<dbReference type="AlphaFoldDB" id="A0A1A9AMA0"/>
<name>A0A1A9AMA0_PLAOA</name>